<dbReference type="InterPro" id="IPR011009">
    <property type="entry name" value="Kinase-like_dom_sf"/>
</dbReference>
<dbReference type="GO" id="GO:0004674">
    <property type="term" value="F:protein serine/threonine kinase activity"/>
    <property type="evidence" value="ECO:0000318"/>
    <property type="project" value="GO_Central"/>
</dbReference>
<dbReference type="SMART" id="SM00220">
    <property type="entry name" value="S_TKc"/>
    <property type="match status" value="1"/>
</dbReference>
<keyword evidence="6" id="KW-1185">Reference proteome</keyword>
<dbReference type="InterPro" id="IPR008271">
    <property type="entry name" value="Ser/Thr_kinase_AS"/>
</dbReference>
<dbReference type="HOGENOM" id="CLU_011638_3_1_1"/>
<reference evidence="4 6" key="1">
    <citation type="journal article" date="2011" name="Science">
        <title>Comparative functional genomics of the fission yeasts.</title>
        <authorList>
            <person name="Rhind N."/>
            <person name="Chen Z."/>
            <person name="Yassour M."/>
            <person name="Thompson D.A."/>
            <person name="Haas B.J."/>
            <person name="Habib N."/>
            <person name="Wapinski I."/>
            <person name="Roy S."/>
            <person name="Lin M.F."/>
            <person name="Heiman D.I."/>
            <person name="Young S.K."/>
            <person name="Furuya K."/>
            <person name="Guo Y."/>
            <person name="Pidoux A."/>
            <person name="Chen H.M."/>
            <person name="Robbertse B."/>
            <person name="Goldberg J.M."/>
            <person name="Aoki K."/>
            <person name="Bayne E.H."/>
            <person name="Berlin A.M."/>
            <person name="Desjardins C.A."/>
            <person name="Dobbs E."/>
            <person name="Dukaj L."/>
            <person name="Fan L."/>
            <person name="FitzGerald M.G."/>
            <person name="French C."/>
            <person name="Gujja S."/>
            <person name="Hansen K."/>
            <person name="Keifenheim D."/>
            <person name="Levin J.Z."/>
            <person name="Mosher R.A."/>
            <person name="Mueller C.A."/>
            <person name="Pfiffner J."/>
            <person name="Priest M."/>
            <person name="Russ C."/>
            <person name="Smialowska A."/>
            <person name="Swoboda P."/>
            <person name="Sykes S.M."/>
            <person name="Vaughn M."/>
            <person name="Vengrova S."/>
            <person name="Yoder R."/>
            <person name="Zeng Q."/>
            <person name="Allshire R."/>
            <person name="Baulcombe D."/>
            <person name="Birren B.W."/>
            <person name="Brown W."/>
            <person name="Ekwall K."/>
            <person name="Kellis M."/>
            <person name="Leatherwood J."/>
            <person name="Levin H."/>
            <person name="Margalit H."/>
            <person name="Martienssen R."/>
            <person name="Nieduszynski C.A."/>
            <person name="Spatafora J.W."/>
            <person name="Friedman N."/>
            <person name="Dalgaard J.Z."/>
            <person name="Baumann P."/>
            <person name="Niki H."/>
            <person name="Regev A."/>
            <person name="Nusbaum C."/>
        </authorList>
    </citation>
    <scope>NUCLEOTIDE SEQUENCE [LARGE SCALE GENOMIC DNA]</scope>
    <source>
        <strain evidence="6">yFS275 / FY16936</strain>
    </source>
</reference>
<feature type="compositionally biased region" description="Polar residues" evidence="2">
    <location>
        <begin position="575"/>
        <end position="584"/>
    </location>
</feature>
<dbReference type="PANTHER" id="PTHR22967:SF102">
    <property type="entry name" value="PROTEIN KINASE DOMAIN-CONTAINING PROTEIN PPK38"/>
    <property type="match status" value="1"/>
</dbReference>
<dbReference type="GO" id="GO:0000147">
    <property type="term" value="P:actin cortical patch assembly"/>
    <property type="evidence" value="ECO:0000318"/>
    <property type="project" value="GO_Central"/>
</dbReference>
<dbReference type="GeneID" id="7047575"/>
<evidence type="ECO:0000313" key="4">
    <source>
        <dbReference type="EMBL" id="EEB08880.1"/>
    </source>
</evidence>
<dbReference type="GO" id="GO:0005524">
    <property type="term" value="F:ATP binding"/>
    <property type="evidence" value="ECO:0007669"/>
    <property type="project" value="InterPro"/>
</dbReference>
<evidence type="ECO:0000313" key="5">
    <source>
        <dbReference type="JaponicusDB" id="SJAG_04052"/>
    </source>
</evidence>
<gene>
    <name evidence="5" type="primary">ppk38</name>
    <name evidence="4" type="ORF">SJAG_04052</name>
</gene>
<feature type="compositionally biased region" description="Low complexity" evidence="2">
    <location>
        <begin position="559"/>
        <end position="572"/>
    </location>
</feature>
<dbReference type="JaponicusDB" id="SJAG_04052">
    <property type="gene designation" value="ppk38"/>
</dbReference>
<evidence type="ECO:0000313" key="6">
    <source>
        <dbReference type="Proteomes" id="UP000001744"/>
    </source>
</evidence>
<proteinExistence type="predicted"/>
<dbReference type="eggNOG" id="KOG1989">
    <property type="taxonomic scope" value="Eukaryota"/>
</dbReference>
<evidence type="ECO:0000256" key="2">
    <source>
        <dbReference type="SAM" id="MobiDB-lite"/>
    </source>
</evidence>
<protein>
    <submittedName>
        <fullName evidence="4">NAK protein kinase Ppk38</fullName>
    </submittedName>
</protein>
<dbReference type="PROSITE" id="PS50011">
    <property type="entry name" value="PROTEIN_KINASE_DOM"/>
    <property type="match status" value="1"/>
</dbReference>
<dbReference type="InterPro" id="IPR000719">
    <property type="entry name" value="Prot_kinase_dom"/>
</dbReference>
<dbReference type="OrthoDB" id="2018507at2759"/>
<dbReference type="STRING" id="402676.B6K5S6"/>
<keyword evidence="4" id="KW-0808">Transferase</keyword>
<dbReference type="VEuPathDB" id="FungiDB:SJAG_04052"/>
<dbReference type="Gene3D" id="1.10.510.10">
    <property type="entry name" value="Transferase(Phosphotransferase) domain 1"/>
    <property type="match status" value="1"/>
</dbReference>
<keyword evidence="4" id="KW-0418">Kinase</keyword>
<dbReference type="EMBL" id="KE651167">
    <property type="protein sequence ID" value="EEB08880.1"/>
    <property type="molecule type" value="Genomic_DNA"/>
</dbReference>
<dbReference type="PROSITE" id="PS00108">
    <property type="entry name" value="PROTEIN_KINASE_ST"/>
    <property type="match status" value="1"/>
</dbReference>
<sequence length="645" mass="70542">MNTSNIDTNFPLSPLSAGLLPTGFNFQCGEFKVTIDKYLAEGGFSHVYRVSLAKPNANPVIAVLKRIFANDAIALGPIRAEIQTMKMVSNHKRCVSYYGSEFFRTRNNTFEVLVLLEYCAGGGLIDFMNTRLQTRLTENEILKIASDVTESVAAMHYLNPPLIHRDLKIENVLLDAPNSYKLCDFGSACPPIPGAKTPEESQILHQNMEKYTTWQYRCPEMIDTSHGIGIDEKSDIWALGVLFYKLCYFITPFEQQGPVAILNVSYSFPQTPPYSTRLKRLISTLLKPHPSQRPNIYQTLHEICSLRNVPTPIRDIYNGKNKSYYNPSGSEYLMKLNQQERDAHLKTSASHMSLPAKFTATAGTPVPATFIPRAVSMPSAAPNGFAAAKPAPVLAAKIPIQQSVVKPMPPVPARIPQTNGGPNFSAERKPAPPPQRIVKKTSYISLADNAFSSAQAPPSRPVVPLPPKPKIAATVAPPVIPAKPVIQEPIQSPVEEDEEPPLPISARISQWNQTATKAPSPAVVNKVSERIITPQPARVPPAVQPKPILSDVGSESKKFIPSVSSKSSPEPSAYRTKSYSPLSNSSVSSVPRAVSSVPVSAVRTGSSTKSSLIQERIKSLMAPKEKEKVPVEGYGKYTDVLSDQK</sequence>
<accession>B6K5S6</accession>
<dbReference type="GO" id="GO:0005737">
    <property type="term" value="C:cytoplasm"/>
    <property type="evidence" value="ECO:0000318"/>
    <property type="project" value="GO_Central"/>
</dbReference>
<name>B6K5S6_SCHJY</name>
<evidence type="ECO:0000259" key="3">
    <source>
        <dbReference type="PROSITE" id="PS50011"/>
    </source>
</evidence>
<dbReference type="SUPFAM" id="SSF56112">
    <property type="entry name" value="Protein kinase-like (PK-like)"/>
    <property type="match status" value="1"/>
</dbReference>
<dbReference type="PANTHER" id="PTHR22967">
    <property type="entry name" value="SERINE/THREONINE PROTEIN KINASE"/>
    <property type="match status" value="1"/>
</dbReference>
<organism evidence="4 6">
    <name type="scientific">Schizosaccharomyces japonicus (strain yFS275 / FY16936)</name>
    <name type="common">Fission yeast</name>
    <dbReference type="NCBI Taxonomy" id="402676"/>
    <lineage>
        <taxon>Eukaryota</taxon>
        <taxon>Fungi</taxon>
        <taxon>Dikarya</taxon>
        <taxon>Ascomycota</taxon>
        <taxon>Taphrinomycotina</taxon>
        <taxon>Schizosaccharomycetes</taxon>
        <taxon>Schizosaccharomycetales</taxon>
        <taxon>Schizosaccharomycetaceae</taxon>
        <taxon>Schizosaccharomyces</taxon>
    </lineage>
</organism>
<feature type="region of interest" description="Disordered" evidence="2">
    <location>
        <begin position="537"/>
        <end position="612"/>
    </location>
</feature>
<feature type="compositionally biased region" description="Low complexity" evidence="2">
    <location>
        <begin position="585"/>
        <end position="603"/>
    </location>
</feature>
<dbReference type="GO" id="GO:0007015">
    <property type="term" value="P:actin filament organization"/>
    <property type="evidence" value="ECO:0000318"/>
    <property type="project" value="GO_Central"/>
</dbReference>
<evidence type="ECO:0000256" key="1">
    <source>
        <dbReference type="ARBA" id="ARBA00022741"/>
    </source>
</evidence>
<feature type="domain" description="Protein kinase" evidence="3">
    <location>
        <begin position="33"/>
        <end position="304"/>
    </location>
</feature>
<dbReference type="Pfam" id="PF00069">
    <property type="entry name" value="Pkinase"/>
    <property type="match status" value="1"/>
</dbReference>
<dbReference type="AlphaFoldDB" id="B6K5S6"/>
<dbReference type="Proteomes" id="UP000001744">
    <property type="component" value="Unassembled WGS sequence"/>
</dbReference>
<dbReference type="RefSeq" id="XP_002175173.1">
    <property type="nucleotide sequence ID" value="XM_002175137.2"/>
</dbReference>
<keyword evidence="1" id="KW-0547">Nucleotide-binding</keyword>